<dbReference type="EMBL" id="SDWV01000029">
    <property type="protein sequence ID" value="RYC04897.1"/>
    <property type="molecule type" value="Genomic_DNA"/>
</dbReference>
<evidence type="ECO:0000313" key="4">
    <source>
        <dbReference type="Proteomes" id="UP000291101"/>
    </source>
</evidence>
<evidence type="ECO:0000313" key="3">
    <source>
        <dbReference type="EMBL" id="RYC04897.1"/>
    </source>
</evidence>
<dbReference type="RefSeq" id="WP_129428660.1">
    <property type="nucleotide sequence ID" value="NZ_SDWV01000029.1"/>
</dbReference>
<dbReference type="Proteomes" id="UP000291101">
    <property type="component" value="Unassembled WGS sequence"/>
</dbReference>
<accession>A0A4V1RN77</accession>
<name>A0A4V1RN77_9ACTN</name>
<feature type="region of interest" description="Disordered" evidence="1">
    <location>
        <begin position="1"/>
        <end position="46"/>
    </location>
</feature>
<protein>
    <submittedName>
        <fullName evidence="3">Uncharacterized protein</fullName>
    </submittedName>
</protein>
<evidence type="ECO:0000256" key="1">
    <source>
        <dbReference type="SAM" id="MobiDB-lite"/>
    </source>
</evidence>
<gene>
    <name evidence="3" type="ORF">EUA94_20240</name>
</gene>
<dbReference type="AlphaFoldDB" id="A0A4V1RN77"/>
<feature type="transmembrane region" description="Helical" evidence="2">
    <location>
        <begin position="53"/>
        <end position="74"/>
    </location>
</feature>
<keyword evidence="2" id="KW-0812">Transmembrane</keyword>
<keyword evidence="2" id="KW-1133">Transmembrane helix</keyword>
<comment type="caution">
    <text evidence="3">The sequence shown here is derived from an EMBL/GenBank/DDBJ whole genome shotgun (WGS) entry which is preliminary data.</text>
</comment>
<organism evidence="3 4">
    <name type="scientific">Nocardioides zhouii</name>
    <dbReference type="NCBI Taxonomy" id="1168729"/>
    <lineage>
        <taxon>Bacteria</taxon>
        <taxon>Bacillati</taxon>
        <taxon>Actinomycetota</taxon>
        <taxon>Actinomycetes</taxon>
        <taxon>Propionibacteriales</taxon>
        <taxon>Nocardioidaceae</taxon>
        <taxon>Nocardioides</taxon>
    </lineage>
</organism>
<proteinExistence type="predicted"/>
<feature type="compositionally biased region" description="Polar residues" evidence="1">
    <location>
        <begin position="1"/>
        <end position="25"/>
    </location>
</feature>
<evidence type="ECO:0000256" key="2">
    <source>
        <dbReference type="SAM" id="Phobius"/>
    </source>
</evidence>
<keyword evidence="4" id="KW-1185">Reference proteome</keyword>
<reference evidence="3 4" key="1">
    <citation type="submission" date="2019-01" db="EMBL/GenBank/DDBJ databases">
        <title>Novel species of Nocardioides.</title>
        <authorList>
            <person name="Liu Q."/>
            <person name="X Y.-H."/>
        </authorList>
    </citation>
    <scope>NUCLEOTIDE SEQUENCE [LARGE SCALE GENOMIC DNA]</scope>
    <source>
        <strain evidence="3 4">HLT2-9</strain>
    </source>
</reference>
<keyword evidence="2" id="KW-0472">Membrane</keyword>
<feature type="transmembrane region" description="Helical" evidence="2">
    <location>
        <begin position="109"/>
        <end position="127"/>
    </location>
</feature>
<sequence>MSTEQPHQLEQSAPSQVTRSRTPEQATAWAKVDRERAEAAGRGGATTVHPMEVVRLAIGVLLAAAALTTFFVMAPDEPSEETRASRDTPVEYLALISVQQQQADDRRDALLLIGLVGLGAAIATSGAERRTVGRPR</sequence>